<gene>
    <name evidence="3" type="ORF">SAMN05660831_01562</name>
</gene>
<evidence type="ECO:0000256" key="2">
    <source>
        <dbReference type="SAM" id="SignalP"/>
    </source>
</evidence>
<reference evidence="3 4" key="1">
    <citation type="submission" date="2016-10" db="EMBL/GenBank/DDBJ databases">
        <authorList>
            <person name="de Groot N.N."/>
        </authorList>
    </citation>
    <scope>NUCLEOTIDE SEQUENCE [LARGE SCALE GENOMIC DNA]</scope>
    <source>
        <strain evidence="3 4">HL3</strain>
    </source>
</reference>
<dbReference type="STRING" id="1123397.SAMN05660831_01562"/>
<protein>
    <recommendedName>
        <fullName evidence="5">Alpha/beta hydrolase family protein</fullName>
    </recommendedName>
</protein>
<dbReference type="OrthoDB" id="9776279at2"/>
<dbReference type="EMBL" id="FOMJ01000004">
    <property type="protein sequence ID" value="SFD37609.1"/>
    <property type="molecule type" value="Genomic_DNA"/>
</dbReference>
<evidence type="ECO:0000313" key="4">
    <source>
        <dbReference type="Proteomes" id="UP000198611"/>
    </source>
</evidence>
<dbReference type="SUPFAM" id="SSF53474">
    <property type="entry name" value="alpha/beta-Hydrolases"/>
    <property type="match status" value="1"/>
</dbReference>
<dbReference type="AlphaFoldDB" id="A0A1I1RTF6"/>
<evidence type="ECO:0008006" key="5">
    <source>
        <dbReference type="Google" id="ProtNLM"/>
    </source>
</evidence>
<keyword evidence="4" id="KW-1185">Reference proteome</keyword>
<dbReference type="RefSeq" id="WP_093428198.1">
    <property type="nucleotide sequence ID" value="NZ_FOMJ01000004.1"/>
</dbReference>
<dbReference type="InterPro" id="IPR022529">
    <property type="entry name" value="DUF3530"/>
</dbReference>
<evidence type="ECO:0000313" key="3">
    <source>
        <dbReference type="EMBL" id="SFD37609.1"/>
    </source>
</evidence>
<dbReference type="Pfam" id="PF12048">
    <property type="entry name" value="DUF3530"/>
    <property type="match status" value="2"/>
</dbReference>
<feature type="chain" id="PRO_5011520826" description="Alpha/beta hydrolase family protein" evidence="2">
    <location>
        <begin position="20"/>
        <end position="304"/>
    </location>
</feature>
<dbReference type="InterPro" id="IPR029058">
    <property type="entry name" value="AB_hydrolase_fold"/>
</dbReference>
<accession>A0A1I1RTF6</accession>
<feature type="compositionally biased region" description="Gly residues" evidence="1">
    <location>
        <begin position="294"/>
        <end position="304"/>
    </location>
</feature>
<proteinExistence type="predicted"/>
<evidence type="ECO:0000256" key="1">
    <source>
        <dbReference type="SAM" id="MobiDB-lite"/>
    </source>
</evidence>
<feature type="region of interest" description="Disordered" evidence="1">
    <location>
        <begin position="250"/>
        <end position="304"/>
    </location>
</feature>
<sequence length="304" mass="31705">MPALPVLLLPLLLALPAPAADFHPQAGRVEAGRVVELEADGQTLAAIARAPARPRARGGVLLLAGLGEHANAAGAVGPLRRGLADAGWLTLSMASTGDRGGNDARIQAGLEWLAQRLEPDGGKPFLVLGGSGHGAAATATWLAGNRDGEPAVGALVAVNTLVRPGDEGEAVLRAFQAIDVPVLDIYGDAGRREVVTTADERSRRARAGGNDAYRQDRIQGLVDFRRDPATLNTRVAGWLGTAREEAAARARAAERRRAEREAAGKEPVEESPEEEGEGQQRPDDLERYFTPPGSNGGEGQGGGQ</sequence>
<name>A0A1I1RTF6_9GAMM</name>
<organism evidence="3 4">
    <name type="scientific">Thiohalospira halophila DSM 15071</name>
    <dbReference type="NCBI Taxonomy" id="1123397"/>
    <lineage>
        <taxon>Bacteria</taxon>
        <taxon>Pseudomonadati</taxon>
        <taxon>Pseudomonadota</taxon>
        <taxon>Gammaproteobacteria</taxon>
        <taxon>Thiohalospirales</taxon>
        <taxon>Thiohalospiraceae</taxon>
        <taxon>Thiohalospira</taxon>
    </lineage>
</organism>
<dbReference type="Proteomes" id="UP000198611">
    <property type="component" value="Unassembled WGS sequence"/>
</dbReference>
<feature type="compositionally biased region" description="Basic and acidic residues" evidence="1">
    <location>
        <begin position="278"/>
        <end position="287"/>
    </location>
</feature>
<feature type="signal peptide" evidence="2">
    <location>
        <begin position="1"/>
        <end position="19"/>
    </location>
</feature>
<keyword evidence="2" id="KW-0732">Signal</keyword>
<feature type="compositionally biased region" description="Basic and acidic residues" evidence="1">
    <location>
        <begin position="250"/>
        <end position="268"/>
    </location>
</feature>
<dbReference type="Gene3D" id="3.40.50.1820">
    <property type="entry name" value="alpha/beta hydrolase"/>
    <property type="match status" value="1"/>
</dbReference>